<dbReference type="AlphaFoldDB" id="A0A176X923"/>
<dbReference type="EMBL" id="LXPS01000022">
    <property type="protein sequence ID" value="OAE43650.1"/>
    <property type="molecule type" value="Genomic_DNA"/>
</dbReference>
<reference evidence="1 2" key="1">
    <citation type="submission" date="2016-05" db="EMBL/GenBank/DDBJ databases">
        <authorList>
            <person name="Lavstsen T."/>
            <person name="Jespersen J.S."/>
        </authorList>
    </citation>
    <scope>NUCLEOTIDE SEQUENCE [LARGE SCALE GENOMIC DNA]</scope>
    <source>
        <strain evidence="1 2">KCJ1736</strain>
    </source>
</reference>
<protein>
    <submittedName>
        <fullName evidence="1">Uncharacterized protein</fullName>
    </submittedName>
</protein>
<dbReference type="RefSeq" id="WP_063949662.1">
    <property type="nucleotide sequence ID" value="NZ_LXPS01000022.1"/>
</dbReference>
<proteinExistence type="predicted"/>
<sequence>MRVTVISGPEYNETLRTTVMDVMEQLGASVESRNWSVAGSQEIETVQARLADQEIIIEAETYIGLSITSDEDTVNEISERVRQATQTIPT</sequence>
<name>A0A176X923_AGRTU</name>
<accession>A0A176X923</accession>
<gene>
    <name evidence="1" type="ORF">A7J57_05170</name>
</gene>
<evidence type="ECO:0000313" key="1">
    <source>
        <dbReference type="EMBL" id="OAE43650.1"/>
    </source>
</evidence>
<dbReference type="Proteomes" id="UP000077098">
    <property type="component" value="Unassembled WGS sequence"/>
</dbReference>
<organism evidence="1 2">
    <name type="scientific">Agrobacterium tumefaciens</name>
    <dbReference type="NCBI Taxonomy" id="358"/>
    <lineage>
        <taxon>Bacteria</taxon>
        <taxon>Pseudomonadati</taxon>
        <taxon>Pseudomonadota</taxon>
        <taxon>Alphaproteobacteria</taxon>
        <taxon>Hyphomicrobiales</taxon>
        <taxon>Rhizobiaceae</taxon>
        <taxon>Rhizobium/Agrobacterium group</taxon>
        <taxon>Agrobacterium</taxon>
        <taxon>Agrobacterium tumefaciens complex</taxon>
    </lineage>
</organism>
<comment type="caution">
    <text evidence="1">The sequence shown here is derived from an EMBL/GenBank/DDBJ whole genome shotgun (WGS) entry which is preliminary data.</text>
</comment>
<evidence type="ECO:0000313" key="2">
    <source>
        <dbReference type="Proteomes" id="UP000077098"/>
    </source>
</evidence>